<proteinExistence type="inferred from homology"/>
<feature type="binding site" evidence="6">
    <location>
        <position position="102"/>
    </location>
    <ligand>
        <name>FMN</name>
        <dbReference type="ChEBI" id="CHEBI:58210"/>
    </ligand>
</feature>
<evidence type="ECO:0000256" key="5">
    <source>
        <dbReference type="ARBA" id="ARBA00033748"/>
    </source>
</evidence>
<accession>A0A4Q9QJX3</accession>
<dbReference type="CDD" id="cd01095">
    <property type="entry name" value="Nitrilotriacetate_monoxgenase"/>
    <property type="match status" value="1"/>
</dbReference>
<evidence type="ECO:0000256" key="4">
    <source>
        <dbReference type="ARBA" id="ARBA00023033"/>
    </source>
</evidence>
<reference evidence="8 9" key="1">
    <citation type="submission" date="2018-06" db="EMBL/GenBank/DDBJ databases">
        <title>Three novel Pseudomonas species isolated from symptomatic oak.</title>
        <authorList>
            <person name="Bueno-Gonzalez V."/>
            <person name="Brady C."/>
        </authorList>
    </citation>
    <scope>NUCLEOTIDE SEQUENCE [LARGE SCALE GENOMIC DNA]</scope>
    <source>
        <strain evidence="8 9">P9A</strain>
    </source>
</reference>
<comment type="similarity">
    <text evidence="5">Belongs to the NtaA/SnaA/DszA monooxygenase family.</text>
</comment>
<dbReference type="SUPFAM" id="SSF51679">
    <property type="entry name" value="Bacterial luciferase-like"/>
    <property type="match status" value="1"/>
</dbReference>
<dbReference type="NCBIfam" id="TIGR03860">
    <property type="entry name" value="FMN_nitrolo"/>
    <property type="match status" value="1"/>
</dbReference>
<feature type="binding site" evidence="6">
    <location>
        <position position="152"/>
    </location>
    <ligand>
        <name>FMN</name>
        <dbReference type="ChEBI" id="CHEBI:58210"/>
    </ligand>
</feature>
<gene>
    <name evidence="8" type="ORF">DNK06_18585</name>
</gene>
<dbReference type="OrthoDB" id="6133319at2"/>
<evidence type="ECO:0000256" key="1">
    <source>
        <dbReference type="ARBA" id="ARBA00022630"/>
    </source>
</evidence>
<dbReference type="PANTHER" id="PTHR30011">
    <property type="entry name" value="ALKANESULFONATE MONOOXYGENASE-RELATED"/>
    <property type="match status" value="1"/>
</dbReference>
<organism evidence="8 9">
    <name type="scientific">Phytopseudomonas daroniae</name>
    <dbReference type="NCBI Taxonomy" id="2487519"/>
    <lineage>
        <taxon>Bacteria</taxon>
        <taxon>Pseudomonadati</taxon>
        <taxon>Pseudomonadota</taxon>
        <taxon>Gammaproteobacteria</taxon>
        <taxon>Pseudomonadales</taxon>
        <taxon>Pseudomonadaceae</taxon>
        <taxon>Phytopseudomonas</taxon>
    </lineage>
</organism>
<dbReference type="PIRSF" id="PIRSF000337">
    <property type="entry name" value="NTA_MOA"/>
    <property type="match status" value="1"/>
</dbReference>
<evidence type="ECO:0000256" key="3">
    <source>
        <dbReference type="ARBA" id="ARBA00023002"/>
    </source>
</evidence>
<evidence type="ECO:0000259" key="7">
    <source>
        <dbReference type="Pfam" id="PF00296"/>
    </source>
</evidence>
<feature type="domain" description="Luciferase-like" evidence="7">
    <location>
        <begin position="27"/>
        <end position="390"/>
    </location>
</feature>
<evidence type="ECO:0000256" key="2">
    <source>
        <dbReference type="ARBA" id="ARBA00022643"/>
    </source>
</evidence>
<dbReference type="AlphaFoldDB" id="A0A4Q9QJX3"/>
<keyword evidence="9" id="KW-1185">Reference proteome</keyword>
<dbReference type="PANTHER" id="PTHR30011:SF16">
    <property type="entry name" value="C2H2 FINGER DOMAIN TRANSCRIPTION FACTOR (EUROFUNG)-RELATED"/>
    <property type="match status" value="1"/>
</dbReference>
<keyword evidence="2 6" id="KW-0288">FMN</keyword>
<dbReference type="Gene3D" id="3.20.20.30">
    <property type="entry name" value="Luciferase-like domain"/>
    <property type="match status" value="1"/>
</dbReference>
<name>A0A4Q9QJX3_9GAMM</name>
<evidence type="ECO:0000313" key="8">
    <source>
        <dbReference type="EMBL" id="TBU74791.1"/>
    </source>
</evidence>
<dbReference type="Pfam" id="PF00296">
    <property type="entry name" value="Bac_luciferase"/>
    <property type="match status" value="1"/>
</dbReference>
<keyword evidence="3" id="KW-0560">Oxidoreductase</keyword>
<dbReference type="GO" id="GO:0016705">
    <property type="term" value="F:oxidoreductase activity, acting on paired donors, with incorporation or reduction of molecular oxygen"/>
    <property type="evidence" value="ECO:0007669"/>
    <property type="project" value="InterPro"/>
</dbReference>
<dbReference type="EMBL" id="QJUI01000017">
    <property type="protein sequence ID" value="TBU74791.1"/>
    <property type="molecule type" value="Genomic_DNA"/>
</dbReference>
<feature type="binding site" evidence="6">
    <location>
        <position position="226"/>
    </location>
    <ligand>
        <name>FMN</name>
        <dbReference type="ChEBI" id="CHEBI:58210"/>
    </ligand>
</feature>
<evidence type="ECO:0000256" key="6">
    <source>
        <dbReference type="PIRSR" id="PIRSR000337-1"/>
    </source>
</evidence>
<dbReference type="InterPro" id="IPR051260">
    <property type="entry name" value="Diverse_substr_monoxygenases"/>
</dbReference>
<evidence type="ECO:0000313" key="9">
    <source>
        <dbReference type="Proteomes" id="UP000292302"/>
    </source>
</evidence>
<protein>
    <submittedName>
        <fullName evidence="8">Nitrilotriacetate monooxygenase</fullName>
    </submittedName>
</protein>
<keyword evidence="4 8" id="KW-0503">Monooxygenase</keyword>
<keyword evidence="1 6" id="KW-0285">Flavoprotein</keyword>
<comment type="caution">
    <text evidence="8">The sequence shown here is derived from an EMBL/GenBank/DDBJ whole genome shotgun (WGS) entry which is preliminary data.</text>
</comment>
<dbReference type="Proteomes" id="UP000292302">
    <property type="component" value="Unassembled WGS sequence"/>
</dbReference>
<dbReference type="InterPro" id="IPR016215">
    <property type="entry name" value="NTA_MOA"/>
</dbReference>
<dbReference type="GO" id="GO:0004497">
    <property type="term" value="F:monooxygenase activity"/>
    <property type="evidence" value="ECO:0007669"/>
    <property type="project" value="UniProtKB-KW"/>
</dbReference>
<feature type="binding site" evidence="6">
    <location>
        <position position="156"/>
    </location>
    <ligand>
        <name>FMN</name>
        <dbReference type="ChEBI" id="CHEBI:58210"/>
    </ligand>
</feature>
<sequence>MTMTRQLKLGAFLFAPGNHAGGWRHPDAQPQTDMDFAAYLHLTQVAERGKFDTVFFQDTSAVPGDTLADGGRTGFARAVYLEPVSLIAALASVTRNIGLISTATTTYNEPYHIARKFASIDHISGGRAGWNLVTSQIEDEAGNFGRDHHLLHAKRYARAEEFHDVVRGLWDSWEDDALERNKADRYFDPQKVHRLDHQGEHFRVRGPLNVARTPQGHPIVSQAGASEAGRELAARTADLVFTAALTLEEAQAFYRDVKARTRRHGRNPEHIKIMPGLLPIVGRTEEEAKAKYQQLIDLLPADLGIKPIARLAGDLDLSQYPLDGPLPDLPANNSAIGRQKLLVDLARRENLTIRQLAQHFACAGGHRVVYGTPVTIVDQMQEWLENEGADGFIIQFPFFPTPLEDFVELLVPELQRRGIYRQEYEGTTLRENLGIPRPVHPAQHRAPEALR</sequence>
<dbReference type="InterPro" id="IPR036661">
    <property type="entry name" value="Luciferase-like_sf"/>
</dbReference>
<dbReference type="InterPro" id="IPR011251">
    <property type="entry name" value="Luciferase-like_dom"/>
</dbReference>
<feature type="binding site" evidence="6">
    <location>
        <position position="58"/>
    </location>
    <ligand>
        <name>FMN</name>
        <dbReference type="ChEBI" id="CHEBI:58210"/>
    </ligand>
</feature>